<organism evidence="1 2">
    <name type="scientific">Melghirimyces profundicolus</name>
    <dbReference type="NCBI Taxonomy" id="1242148"/>
    <lineage>
        <taxon>Bacteria</taxon>
        <taxon>Bacillati</taxon>
        <taxon>Bacillota</taxon>
        <taxon>Bacilli</taxon>
        <taxon>Bacillales</taxon>
        <taxon>Thermoactinomycetaceae</taxon>
        <taxon>Melghirimyces</taxon>
    </lineage>
</organism>
<dbReference type="PANTHER" id="PTHR47271:SF2">
    <property type="entry name" value="ARGININE DEIMINASE"/>
    <property type="match status" value="1"/>
</dbReference>
<protein>
    <submittedName>
        <fullName evidence="1">N-dimethylarginine dimethylaminohydrolase</fullName>
    </submittedName>
</protein>
<dbReference type="GO" id="GO:0016990">
    <property type="term" value="F:arginine deiminase activity"/>
    <property type="evidence" value="ECO:0007669"/>
    <property type="project" value="TreeGrafter"/>
</dbReference>
<dbReference type="OrthoDB" id="9814070at2"/>
<dbReference type="Gene3D" id="3.75.10.10">
    <property type="entry name" value="L-arginine/glycine Amidinotransferase, Chain A"/>
    <property type="match status" value="1"/>
</dbReference>
<dbReference type="EMBL" id="QBKR01000021">
    <property type="protein sequence ID" value="PTX55124.1"/>
    <property type="molecule type" value="Genomic_DNA"/>
</dbReference>
<keyword evidence="2" id="KW-1185">Reference proteome</keyword>
<evidence type="ECO:0000313" key="2">
    <source>
        <dbReference type="Proteomes" id="UP000244240"/>
    </source>
</evidence>
<dbReference type="SUPFAM" id="SSF55909">
    <property type="entry name" value="Pentein"/>
    <property type="match status" value="1"/>
</dbReference>
<evidence type="ECO:0000313" key="1">
    <source>
        <dbReference type="EMBL" id="PTX55124.1"/>
    </source>
</evidence>
<dbReference type="PANTHER" id="PTHR47271">
    <property type="entry name" value="ARGININE DEIMINASE"/>
    <property type="match status" value="1"/>
</dbReference>
<dbReference type="Proteomes" id="UP000244240">
    <property type="component" value="Unassembled WGS sequence"/>
</dbReference>
<reference evidence="1 2" key="1">
    <citation type="submission" date="2018-04" db="EMBL/GenBank/DDBJ databases">
        <title>Genomic Encyclopedia of Archaeal and Bacterial Type Strains, Phase II (KMG-II): from individual species to whole genera.</title>
        <authorList>
            <person name="Goeker M."/>
        </authorList>
    </citation>
    <scope>NUCLEOTIDE SEQUENCE [LARGE SCALE GENOMIC DNA]</scope>
    <source>
        <strain evidence="1 2">DSM 45787</strain>
    </source>
</reference>
<dbReference type="Pfam" id="PF19420">
    <property type="entry name" value="DDAH_eukar"/>
    <property type="match status" value="1"/>
</dbReference>
<comment type="caution">
    <text evidence="1">The sequence shown here is derived from an EMBL/GenBank/DDBJ whole genome shotgun (WGS) entry which is preliminary data.</text>
</comment>
<accession>A0A2T6BGD8</accession>
<proteinExistence type="predicted"/>
<sequence length="284" mass="32930">MIQATPTLHRPRCWSEYDRLKRVILCPPRFLEIREVINRTQRHFAKENIDRSRAERQHRNLVNVLRDHHIEVILLDPDSRYPDQVFTRDIGFTLGPRLFVSRMEEPVRQGEENLLKAWLEREEIPYTEVSAGSIEGGDVIIDRDTVYIGDSGRTARRAIAEIRRALPHMNVISLPFPEKYLHLDCVFNPLSHREALIYPPAFYPSDLARLSSRYSLIEVTAEEQFRLGTNVLSIGNRTVLSQPINPELNTRLRRHGFTVIEVDLSEIIKSGGAFRCCTLPLLRE</sequence>
<gene>
    <name evidence="1" type="ORF">C8P63_1214</name>
</gene>
<keyword evidence="1" id="KW-0378">Hydrolase</keyword>
<dbReference type="AlphaFoldDB" id="A0A2T6BGD8"/>
<dbReference type="GO" id="GO:0019546">
    <property type="term" value="P:L-arginine deiminase pathway"/>
    <property type="evidence" value="ECO:0007669"/>
    <property type="project" value="TreeGrafter"/>
</dbReference>
<dbReference type="RefSeq" id="WP_108025219.1">
    <property type="nucleotide sequence ID" value="NZ_QBKR01000021.1"/>
</dbReference>
<name>A0A2T6BGD8_9BACL</name>